<gene>
    <name evidence="13" type="ORF">UW22_C0001G0001</name>
</gene>
<organism evidence="13 14">
    <name type="scientific">Candidatus Gottesmanbacteria bacterium GW2011_GWB1_44_11c</name>
    <dbReference type="NCBI Taxonomy" id="1618447"/>
    <lineage>
        <taxon>Bacteria</taxon>
        <taxon>Candidatus Gottesmaniibacteriota</taxon>
    </lineage>
</organism>
<evidence type="ECO:0000259" key="12">
    <source>
        <dbReference type="PROSITE" id="PS51163"/>
    </source>
</evidence>
<dbReference type="InterPro" id="IPR000905">
    <property type="entry name" value="Gcp-like_dom"/>
</dbReference>
<comment type="similarity">
    <text evidence="2">Belongs to the SUA5 family.</text>
</comment>
<evidence type="ECO:0000313" key="13">
    <source>
        <dbReference type="EMBL" id="KKT39090.1"/>
    </source>
</evidence>
<keyword evidence="4" id="KW-0963">Cytoplasm</keyword>
<keyword evidence="5" id="KW-0808">Transferase</keyword>
<evidence type="ECO:0000256" key="1">
    <source>
        <dbReference type="ARBA" id="ARBA00004496"/>
    </source>
</evidence>
<dbReference type="GO" id="GO:0005737">
    <property type="term" value="C:cytoplasm"/>
    <property type="evidence" value="ECO:0007669"/>
    <property type="project" value="UniProtKB-SubCell"/>
</dbReference>
<dbReference type="Pfam" id="PF00814">
    <property type="entry name" value="TsaD"/>
    <property type="match status" value="1"/>
</dbReference>
<evidence type="ECO:0000256" key="10">
    <source>
        <dbReference type="ARBA" id="ARBA00029774"/>
    </source>
</evidence>
<dbReference type="PROSITE" id="PS51163">
    <property type="entry name" value="YRDC"/>
    <property type="match status" value="1"/>
</dbReference>
<sequence>MQDDPCANPRKDHPDKVYINIYRLIFEIMVTDVQQAITILKKGGIVIFPTDTAFGIGCRIDDTNAVDRLFEIRKRPRIQATPVLVSSIRQALPYLDSPSDIVRHLMKTYWPGGLTIIAPCKKNTIYSPIRGGGDTVGIRMPDHSDILTVITAVGVPILGPSANLHKEKTPYSLEDLDPVLTRQVDYVLRGTCKEKTVSTVVDCTVDPYRIIRQGVVVLPKKPVTLYIDSSNMHETTVAVSVDNEKKETKFVSDDHTSQHVLPLIESLLLKNNLTFQDISAVEVHTGPGSFTGLRVGAAVGNVLGWLLDVPVNRKKTPVTKLDYGNDHWEMIRQ</sequence>
<accession>A0A0G1GWU3</accession>
<name>A0A0G1GWU3_9BACT</name>
<dbReference type="PANTHER" id="PTHR17490">
    <property type="entry name" value="SUA5"/>
    <property type="match status" value="1"/>
</dbReference>
<feature type="domain" description="YrdC-like" evidence="12">
    <location>
        <begin position="30"/>
        <end position="216"/>
    </location>
</feature>
<dbReference type="SUPFAM" id="SSF53067">
    <property type="entry name" value="Actin-like ATPase domain"/>
    <property type="match status" value="1"/>
</dbReference>
<dbReference type="GO" id="GO:0003725">
    <property type="term" value="F:double-stranded RNA binding"/>
    <property type="evidence" value="ECO:0007669"/>
    <property type="project" value="InterPro"/>
</dbReference>
<evidence type="ECO:0000313" key="14">
    <source>
        <dbReference type="Proteomes" id="UP000034617"/>
    </source>
</evidence>
<dbReference type="EMBL" id="LCHM01000001">
    <property type="protein sequence ID" value="KKT39090.1"/>
    <property type="molecule type" value="Genomic_DNA"/>
</dbReference>
<dbReference type="Proteomes" id="UP000034617">
    <property type="component" value="Unassembled WGS sequence"/>
</dbReference>
<proteinExistence type="inferred from homology"/>
<dbReference type="GO" id="GO:0006450">
    <property type="term" value="P:regulation of translational fidelity"/>
    <property type="evidence" value="ECO:0007669"/>
    <property type="project" value="TreeGrafter"/>
</dbReference>
<dbReference type="Gene3D" id="3.90.870.10">
    <property type="entry name" value="DHBP synthase"/>
    <property type="match status" value="1"/>
</dbReference>
<comment type="caution">
    <text evidence="13">The sequence shown here is derived from an EMBL/GenBank/DDBJ whole genome shotgun (WGS) entry which is preliminary data.</text>
</comment>
<dbReference type="InterPro" id="IPR017945">
    <property type="entry name" value="DHBP_synth_RibB-like_a/b_dom"/>
</dbReference>
<dbReference type="InterPro" id="IPR050156">
    <property type="entry name" value="TC-AMP_synthase_SUA5"/>
</dbReference>
<keyword evidence="9" id="KW-0067">ATP-binding</keyword>
<dbReference type="InterPro" id="IPR043129">
    <property type="entry name" value="ATPase_NBD"/>
</dbReference>
<dbReference type="GO" id="GO:0008033">
    <property type="term" value="P:tRNA processing"/>
    <property type="evidence" value="ECO:0007669"/>
    <property type="project" value="UniProtKB-KW"/>
</dbReference>
<dbReference type="PATRIC" id="fig|1618447.3.peg.1"/>
<evidence type="ECO:0000256" key="3">
    <source>
        <dbReference type="ARBA" id="ARBA00012584"/>
    </source>
</evidence>
<evidence type="ECO:0000256" key="7">
    <source>
        <dbReference type="ARBA" id="ARBA00022695"/>
    </source>
</evidence>
<dbReference type="SUPFAM" id="SSF55821">
    <property type="entry name" value="YrdC/RibB"/>
    <property type="match status" value="1"/>
</dbReference>
<protein>
    <recommendedName>
        <fullName evidence="10">L-threonylcarbamoyladenylate synthase</fullName>
        <ecNumber evidence="3">2.7.7.87</ecNumber>
    </recommendedName>
    <alternativeName>
        <fullName evidence="10">L-threonylcarbamoyladenylate synthase</fullName>
    </alternativeName>
</protein>
<comment type="subcellular location">
    <subcellularLocation>
        <location evidence="1">Cytoplasm</location>
    </subcellularLocation>
</comment>
<evidence type="ECO:0000256" key="8">
    <source>
        <dbReference type="ARBA" id="ARBA00022741"/>
    </source>
</evidence>
<dbReference type="Gene3D" id="3.30.420.40">
    <property type="match status" value="1"/>
</dbReference>
<dbReference type="GO" id="GO:0000049">
    <property type="term" value="F:tRNA binding"/>
    <property type="evidence" value="ECO:0007669"/>
    <property type="project" value="TreeGrafter"/>
</dbReference>
<dbReference type="NCBIfam" id="TIGR00057">
    <property type="entry name" value="L-threonylcarbamoyladenylate synthase"/>
    <property type="match status" value="1"/>
</dbReference>
<comment type="catalytic activity">
    <reaction evidence="11">
        <text>L-threonine + hydrogencarbonate + ATP = L-threonylcarbamoyladenylate + diphosphate + H2O</text>
        <dbReference type="Rhea" id="RHEA:36407"/>
        <dbReference type="ChEBI" id="CHEBI:15377"/>
        <dbReference type="ChEBI" id="CHEBI:17544"/>
        <dbReference type="ChEBI" id="CHEBI:30616"/>
        <dbReference type="ChEBI" id="CHEBI:33019"/>
        <dbReference type="ChEBI" id="CHEBI:57926"/>
        <dbReference type="ChEBI" id="CHEBI:73682"/>
        <dbReference type="EC" id="2.7.7.87"/>
    </reaction>
</comment>
<keyword evidence="7" id="KW-0548">Nucleotidyltransferase</keyword>
<reference evidence="13 14" key="1">
    <citation type="journal article" date="2015" name="Nature">
        <title>rRNA introns, odd ribosomes, and small enigmatic genomes across a large radiation of phyla.</title>
        <authorList>
            <person name="Brown C.T."/>
            <person name="Hug L.A."/>
            <person name="Thomas B.C."/>
            <person name="Sharon I."/>
            <person name="Castelle C.J."/>
            <person name="Singh A."/>
            <person name="Wilkins M.J."/>
            <person name="Williams K.H."/>
            <person name="Banfield J.F."/>
        </authorList>
    </citation>
    <scope>NUCLEOTIDE SEQUENCE [LARGE SCALE GENOMIC DNA]</scope>
</reference>
<dbReference type="GO" id="GO:0005524">
    <property type="term" value="F:ATP binding"/>
    <property type="evidence" value="ECO:0007669"/>
    <property type="project" value="UniProtKB-KW"/>
</dbReference>
<evidence type="ECO:0000256" key="2">
    <source>
        <dbReference type="ARBA" id="ARBA00007663"/>
    </source>
</evidence>
<evidence type="ECO:0000256" key="5">
    <source>
        <dbReference type="ARBA" id="ARBA00022679"/>
    </source>
</evidence>
<keyword evidence="8" id="KW-0547">Nucleotide-binding</keyword>
<evidence type="ECO:0000256" key="11">
    <source>
        <dbReference type="ARBA" id="ARBA00048366"/>
    </source>
</evidence>
<dbReference type="InterPro" id="IPR006070">
    <property type="entry name" value="Sua5-like_dom"/>
</dbReference>
<dbReference type="PANTHER" id="PTHR17490:SF16">
    <property type="entry name" value="THREONYLCARBAMOYL-AMP SYNTHASE"/>
    <property type="match status" value="1"/>
</dbReference>
<keyword evidence="6" id="KW-0819">tRNA processing</keyword>
<dbReference type="GO" id="GO:0061710">
    <property type="term" value="F:L-threonylcarbamoyladenylate synthase"/>
    <property type="evidence" value="ECO:0007669"/>
    <property type="project" value="UniProtKB-EC"/>
</dbReference>
<dbReference type="Pfam" id="PF01300">
    <property type="entry name" value="Sua5_yciO_yrdC"/>
    <property type="match status" value="1"/>
</dbReference>
<dbReference type="AlphaFoldDB" id="A0A0G1GWU3"/>
<evidence type="ECO:0000256" key="4">
    <source>
        <dbReference type="ARBA" id="ARBA00022490"/>
    </source>
</evidence>
<dbReference type="EC" id="2.7.7.87" evidence="3"/>
<evidence type="ECO:0000256" key="6">
    <source>
        <dbReference type="ARBA" id="ARBA00022694"/>
    </source>
</evidence>
<evidence type="ECO:0000256" key="9">
    <source>
        <dbReference type="ARBA" id="ARBA00022840"/>
    </source>
</evidence>